<feature type="region of interest" description="Disordered" evidence="1">
    <location>
        <begin position="364"/>
        <end position="393"/>
    </location>
</feature>
<organism evidence="2 3">
    <name type="scientific">Bombardia bombarda</name>
    <dbReference type="NCBI Taxonomy" id="252184"/>
    <lineage>
        <taxon>Eukaryota</taxon>
        <taxon>Fungi</taxon>
        <taxon>Dikarya</taxon>
        <taxon>Ascomycota</taxon>
        <taxon>Pezizomycotina</taxon>
        <taxon>Sordariomycetes</taxon>
        <taxon>Sordariomycetidae</taxon>
        <taxon>Sordariales</taxon>
        <taxon>Lasiosphaeriaceae</taxon>
        <taxon>Bombardia</taxon>
    </lineage>
</organism>
<accession>A0AA39U2D8</accession>
<keyword evidence="3" id="KW-1185">Reference proteome</keyword>
<evidence type="ECO:0000313" key="3">
    <source>
        <dbReference type="Proteomes" id="UP001174934"/>
    </source>
</evidence>
<dbReference type="EMBL" id="JAULSR010000010">
    <property type="protein sequence ID" value="KAK0610340.1"/>
    <property type="molecule type" value="Genomic_DNA"/>
</dbReference>
<feature type="compositionally biased region" description="Pro residues" evidence="1">
    <location>
        <begin position="382"/>
        <end position="393"/>
    </location>
</feature>
<evidence type="ECO:0000313" key="2">
    <source>
        <dbReference type="EMBL" id="KAK0610340.1"/>
    </source>
</evidence>
<evidence type="ECO:0000256" key="1">
    <source>
        <dbReference type="SAM" id="MobiDB-lite"/>
    </source>
</evidence>
<dbReference type="Proteomes" id="UP001174934">
    <property type="component" value="Unassembled WGS sequence"/>
</dbReference>
<sequence>MSASNMPDNGVVGSSSNNTPPAPALTPASWLGYDCESFCRIVRSFINQLQSRRLNGALLEDPVFHESDEDWNIKAARLTSVLPHYFEPLYAMKPELATEDNDPKHIHIRELFNQDRYRDLFMEPDQRALLITYCCAPTGPRNSQALDLSFFINMLRQPRAVAPSIANLCVLGIRFNNQGLISRAKALGAEYKLFMRNLMTARNHHHPAADGRALAHAIREAYKADDNSNAAALSDELDSVRRSLAWCGLLLARHVPSFRPILHGLMQGGEAVGCSSVLAAHVESIRRRPADHPTSNPAPAAGQIRGAQGSPHQQPQLQQQAQPQQQQQQQQEQRESQSWNNSRRRSSSLRTWLLRRDIRRRIRQLRQSIQQQQQLSQQQQRGPPPQGSPSPQQ</sequence>
<comment type="caution">
    <text evidence="2">The sequence shown here is derived from an EMBL/GenBank/DDBJ whole genome shotgun (WGS) entry which is preliminary data.</text>
</comment>
<feature type="region of interest" description="Disordered" evidence="1">
    <location>
        <begin position="1"/>
        <end position="20"/>
    </location>
</feature>
<proteinExistence type="predicted"/>
<feature type="compositionally biased region" description="Low complexity" evidence="1">
    <location>
        <begin position="313"/>
        <end position="341"/>
    </location>
</feature>
<name>A0AA39U2D8_9PEZI</name>
<reference evidence="2" key="1">
    <citation type="submission" date="2023-06" db="EMBL/GenBank/DDBJ databases">
        <title>Genome-scale phylogeny and comparative genomics of the fungal order Sordariales.</title>
        <authorList>
            <consortium name="Lawrence Berkeley National Laboratory"/>
            <person name="Hensen N."/>
            <person name="Bonometti L."/>
            <person name="Westerberg I."/>
            <person name="Brannstrom I.O."/>
            <person name="Guillou S."/>
            <person name="Cros-Aarteil S."/>
            <person name="Calhoun S."/>
            <person name="Haridas S."/>
            <person name="Kuo A."/>
            <person name="Mondo S."/>
            <person name="Pangilinan J."/>
            <person name="Riley R."/>
            <person name="LaButti K."/>
            <person name="Andreopoulos B."/>
            <person name="Lipzen A."/>
            <person name="Chen C."/>
            <person name="Yanf M."/>
            <person name="Daum C."/>
            <person name="Ng V."/>
            <person name="Clum A."/>
            <person name="Steindorff A."/>
            <person name="Ohm R."/>
            <person name="Martin F."/>
            <person name="Silar P."/>
            <person name="Natvig D."/>
            <person name="Lalanne C."/>
            <person name="Gautier V."/>
            <person name="Ament-velasquez S.L."/>
            <person name="Kruys A."/>
            <person name="Hutchinson M.I."/>
            <person name="Powell A.J."/>
            <person name="Barry K."/>
            <person name="Miller A.N."/>
            <person name="Grigoriev I.V."/>
            <person name="Debuchy R."/>
            <person name="Gladieux P."/>
            <person name="Thoren M.H."/>
            <person name="Johannesson H."/>
        </authorList>
    </citation>
    <scope>NUCLEOTIDE SEQUENCE</scope>
    <source>
        <strain evidence="2">SMH3391-2</strain>
    </source>
</reference>
<protein>
    <submittedName>
        <fullName evidence="2">Uncharacterized protein</fullName>
    </submittedName>
</protein>
<feature type="compositionally biased region" description="Polar residues" evidence="1">
    <location>
        <begin position="1"/>
        <end position="18"/>
    </location>
</feature>
<feature type="region of interest" description="Disordered" evidence="1">
    <location>
        <begin position="286"/>
        <end position="348"/>
    </location>
</feature>
<dbReference type="AlphaFoldDB" id="A0AA39U2D8"/>
<gene>
    <name evidence="2" type="ORF">B0T17DRAFT_620836</name>
</gene>
<feature type="compositionally biased region" description="Low complexity" evidence="1">
    <location>
        <begin position="365"/>
        <end position="381"/>
    </location>
</feature>